<reference evidence="1 2" key="1">
    <citation type="submission" date="2017-01" db="EMBL/GenBank/DDBJ databases">
        <title>Genome sequencing of Arcobacter sp. LPB0137.</title>
        <authorList>
            <person name="Lee G.-W."/>
            <person name="Yi H."/>
        </authorList>
    </citation>
    <scope>NUCLEOTIDE SEQUENCE [LARGE SCALE GENOMIC DNA]</scope>
    <source>
        <strain evidence="1 2">LPB0137</strain>
    </source>
</reference>
<protein>
    <recommendedName>
        <fullName evidence="3">2'-5' RNA ligase</fullName>
    </recommendedName>
</protein>
<dbReference type="InterPro" id="IPR009097">
    <property type="entry name" value="Cyclic_Pdiesterase"/>
</dbReference>
<dbReference type="Proteomes" id="UP000186074">
    <property type="component" value="Chromosome"/>
</dbReference>
<dbReference type="Gene3D" id="3.90.1140.10">
    <property type="entry name" value="Cyclic phosphodiesterase"/>
    <property type="match status" value="1"/>
</dbReference>
<evidence type="ECO:0000313" key="2">
    <source>
        <dbReference type="Proteomes" id="UP000186074"/>
    </source>
</evidence>
<dbReference type="EMBL" id="CP019070">
    <property type="protein sequence ID" value="APW64956.1"/>
    <property type="molecule type" value="Genomic_DNA"/>
</dbReference>
<gene>
    <name evidence="1" type="ORF">LPB137_03460</name>
</gene>
<dbReference type="AlphaFoldDB" id="A0A1P8KKB9"/>
<evidence type="ECO:0000313" key="1">
    <source>
        <dbReference type="EMBL" id="APW64956.1"/>
    </source>
</evidence>
<evidence type="ECO:0008006" key="3">
    <source>
        <dbReference type="Google" id="ProtNLM"/>
    </source>
</evidence>
<dbReference type="KEGG" id="alp:LPB137_03460"/>
<organism evidence="1 2">
    <name type="scientific">Poseidonibacter parvus</name>
    <dbReference type="NCBI Taxonomy" id="1850254"/>
    <lineage>
        <taxon>Bacteria</taxon>
        <taxon>Pseudomonadati</taxon>
        <taxon>Campylobacterota</taxon>
        <taxon>Epsilonproteobacteria</taxon>
        <taxon>Campylobacterales</taxon>
        <taxon>Arcobacteraceae</taxon>
        <taxon>Poseidonibacter</taxon>
    </lineage>
</organism>
<keyword evidence="2" id="KW-1185">Reference proteome</keyword>
<sequence>MKQIQKIKESKINSFPLKLSNFDSFATCPYLQIKDDSKILDEIRNSLNSISKENSASTYTPHVTLGLYNKIYEISDVFKDISLASFNDIEFDVNEIVFAQYETKDVQGPYKVLHRICLE</sequence>
<proteinExistence type="predicted"/>
<dbReference type="Pfam" id="PF13563">
    <property type="entry name" value="2_5_RNA_ligase2"/>
    <property type="match status" value="1"/>
</dbReference>
<name>A0A1P8KKB9_9BACT</name>
<dbReference type="SUPFAM" id="SSF55144">
    <property type="entry name" value="LigT-like"/>
    <property type="match status" value="1"/>
</dbReference>
<dbReference type="STRING" id="1850254.LPB137_03460"/>
<accession>A0A1P8KKB9</accession>